<dbReference type="SUPFAM" id="SSF52172">
    <property type="entry name" value="CheY-like"/>
    <property type="match status" value="1"/>
</dbReference>
<dbReference type="CDD" id="cd16432">
    <property type="entry name" value="CheB_Rec"/>
    <property type="match status" value="1"/>
</dbReference>
<dbReference type="Gene3D" id="3.40.50.180">
    <property type="entry name" value="Methylesterase CheB, C-terminal domain"/>
    <property type="match status" value="1"/>
</dbReference>
<dbReference type="RefSeq" id="WP_145113332.1">
    <property type="nucleotide sequence ID" value="NZ_CP036349.1"/>
</dbReference>
<feature type="domain" description="Response regulatory" evidence="9">
    <location>
        <begin position="6"/>
        <end position="123"/>
    </location>
</feature>
<evidence type="ECO:0000256" key="6">
    <source>
        <dbReference type="PROSITE-ProRule" id="PRU00050"/>
    </source>
</evidence>
<feature type="region of interest" description="Disordered" evidence="8">
    <location>
        <begin position="135"/>
        <end position="154"/>
    </location>
</feature>
<comment type="catalytic activity">
    <reaction evidence="4 5">
        <text>[protein]-L-glutamate 5-O-methyl ester + H2O = L-glutamyl-[protein] + methanol + H(+)</text>
        <dbReference type="Rhea" id="RHEA:23236"/>
        <dbReference type="Rhea" id="RHEA-COMP:10208"/>
        <dbReference type="Rhea" id="RHEA-COMP:10311"/>
        <dbReference type="ChEBI" id="CHEBI:15377"/>
        <dbReference type="ChEBI" id="CHEBI:15378"/>
        <dbReference type="ChEBI" id="CHEBI:17790"/>
        <dbReference type="ChEBI" id="CHEBI:29973"/>
        <dbReference type="ChEBI" id="CHEBI:82795"/>
        <dbReference type="EC" id="3.1.1.61"/>
    </reaction>
</comment>
<gene>
    <name evidence="11" type="primary">cheB_2</name>
    <name evidence="5" type="synonym">cheB</name>
    <name evidence="11" type="ORF">Spa11_29060</name>
</gene>
<dbReference type="Gene3D" id="3.40.50.2300">
    <property type="match status" value="1"/>
</dbReference>
<evidence type="ECO:0000256" key="1">
    <source>
        <dbReference type="ARBA" id="ARBA00022490"/>
    </source>
</evidence>
<keyword evidence="12" id="KW-1185">Reference proteome</keyword>
<reference evidence="11 12" key="1">
    <citation type="submission" date="2019-02" db="EMBL/GenBank/DDBJ databases">
        <title>Deep-cultivation of Planctomycetes and their phenomic and genomic characterization uncovers novel biology.</title>
        <authorList>
            <person name="Wiegand S."/>
            <person name="Jogler M."/>
            <person name="Boedeker C."/>
            <person name="Pinto D."/>
            <person name="Vollmers J."/>
            <person name="Rivas-Marin E."/>
            <person name="Kohn T."/>
            <person name="Peeters S.H."/>
            <person name="Heuer A."/>
            <person name="Rast P."/>
            <person name="Oberbeckmann S."/>
            <person name="Bunk B."/>
            <person name="Jeske O."/>
            <person name="Meyerdierks A."/>
            <person name="Storesund J.E."/>
            <person name="Kallscheuer N."/>
            <person name="Luecker S."/>
            <person name="Lage O.M."/>
            <person name="Pohl T."/>
            <person name="Merkel B.J."/>
            <person name="Hornburger P."/>
            <person name="Mueller R.-W."/>
            <person name="Bruemmer F."/>
            <person name="Labrenz M."/>
            <person name="Spormann A.M."/>
            <person name="Op den Camp H."/>
            <person name="Overmann J."/>
            <person name="Amann R."/>
            <person name="Jetten M.S.M."/>
            <person name="Mascher T."/>
            <person name="Medema M.H."/>
            <person name="Devos D.P."/>
            <person name="Kaster A.-K."/>
            <person name="Ovreas L."/>
            <person name="Rohde M."/>
            <person name="Galperin M.Y."/>
            <person name="Jogler C."/>
        </authorList>
    </citation>
    <scope>NUCLEOTIDE SEQUENCE [LARGE SCALE GENOMIC DNA]</scope>
    <source>
        <strain evidence="11 12">Spa11</strain>
    </source>
</reference>
<dbReference type="InterPro" id="IPR035909">
    <property type="entry name" value="CheB_C"/>
</dbReference>
<evidence type="ECO:0000259" key="10">
    <source>
        <dbReference type="PROSITE" id="PS50122"/>
    </source>
</evidence>
<dbReference type="EC" id="3.5.1.44" evidence="5"/>
<dbReference type="NCBIfam" id="NF001965">
    <property type="entry name" value="PRK00742.1"/>
    <property type="match status" value="1"/>
</dbReference>
<dbReference type="SMART" id="SM00448">
    <property type="entry name" value="REC"/>
    <property type="match status" value="1"/>
</dbReference>
<dbReference type="EMBL" id="CP036349">
    <property type="protein sequence ID" value="QDV74698.1"/>
    <property type="molecule type" value="Genomic_DNA"/>
</dbReference>
<evidence type="ECO:0000259" key="9">
    <source>
        <dbReference type="PROSITE" id="PS50110"/>
    </source>
</evidence>
<feature type="active site" evidence="5 6">
    <location>
        <position position="194"/>
    </location>
</feature>
<evidence type="ECO:0000256" key="4">
    <source>
        <dbReference type="ARBA" id="ARBA00048267"/>
    </source>
</evidence>
<evidence type="ECO:0000313" key="12">
    <source>
        <dbReference type="Proteomes" id="UP000316426"/>
    </source>
</evidence>
<comment type="PTM">
    <text evidence="5">Phosphorylated by CheA. Phosphorylation of the N-terminal regulatory domain activates the methylesterase activity.</text>
</comment>
<accession>A0A518KA82</accession>
<dbReference type="SUPFAM" id="SSF52738">
    <property type="entry name" value="Methylesterase CheB, C-terminal domain"/>
    <property type="match status" value="1"/>
</dbReference>
<dbReference type="AlphaFoldDB" id="A0A518KA82"/>
<dbReference type="PIRSF" id="PIRSF000876">
    <property type="entry name" value="RR_chemtxs_CheB"/>
    <property type="match status" value="1"/>
</dbReference>
<dbReference type="Pfam" id="PF00072">
    <property type="entry name" value="Response_reg"/>
    <property type="match status" value="1"/>
</dbReference>
<dbReference type="InterPro" id="IPR011006">
    <property type="entry name" value="CheY-like_superfamily"/>
</dbReference>
<dbReference type="EC" id="3.1.1.61" evidence="5"/>
<dbReference type="NCBIfam" id="NF009206">
    <property type="entry name" value="PRK12555.1"/>
    <property type="match status" value="1"/>
</dbReference>
<dbReference type="InterPro" id="IPR008248">
    <property type="entry name" value="CheB-like"/>
</dbReference>
<dbReference type="InterPro" id="IPR000673">
    <property type="entry name" value="Sig_transdc_resp-reg_Me-estase"/>
</dbReference>
<dbReference type="PROSITE" id="PS50122">
    <property type="entry name" value="CHEB"/>
    <property type="match status" value="1"/>
</dbReference>
<name>A0A518KA82_9BACT</name>
<keyword evidence="1 5" id="KW-0963">Cytoplasm</keyword>
<feature type="active site" evidence="5 6">
    <location>
        <position position="168"/>
    </location>
</feature>
<comment type="catalytic activity">
    <reaction evidence="5">
        <text>L-glutaminyl-[protein] + H2O = L-glutamyl-[protein] + NH4(+)</text>
        <dbReference type="Rhea" id="RHEA:16441"/>
        <dbReference type="Rhea" id="RHEA-COMP:10207"/>
        <dbReference type="Rhea" id="RHEA-COMP:10208"/>
        <dbReference type="ChEBI" id="CHEBI:15377"/>
        <dbReference type="ChEBI" id="CHEBI:28938"/>
        <dbReference type="ChEBI" id="CHEBI:29973"/>
        <dbReference type="ChEBI" id="CHEBI:30011"/>
        <dbReference type="EC" id="3.5.1.44"/>
    </reaction>
</comment>
<dbReference type="PANTHER" id="PTHR42872:SF6">
    <property type="entry name" value="PROTEIN-GLUTAMATE METHYLESTERASE_PROTEIN-GLUTAMINE GLUTAMINASE"/>
    <property type="match status" value="1"/>
</dbReference>
<evidence type="ECO:0000256" key="7">
    <source>
        <dbReference type="PROSITE-ProRule" id="PRU00169"/>
    </source>
</evidence>
<dbReference type="GO" id="GO:0008984">
    <property type="term" value="F:protein-glutamate methylesterase activity"/>
    <property type="evidence" value="ECO:0007669"/>
    <property type="project" value="UniProtKB-UniRule"/>
</dbReference>
<dbReference type="GO" id="GO:0006935">
    <property type="term" value="P:chemotaxis"/>
    <property type="evidence" value="ECO:0007669"/>
    <property type="project" value="UniProtKB-UniRule"/>
</dbReference>
<evidence type="ECO:0000256" key="5">
    <source>
        <dbReference type="HAMAP-Rule" id="MF_00099"/>
    </source>
</evidence>
<dbReference type="Pfam" id="PF01339">
    <property type="entry name" value="CheB_methylest"/>
    <property type="match status" value="1"/>
</dbReference>
<dbReference type="PANTHER" id="PTHR42872">
    <property type="entry name" value="PROTEIN-GLUTAMATE METHYLESTERASE/PROTEIN-GLUTAMINE GLUTAMINASE"/>
    <property type="match status" value="1"/>
</dbReference>
<protein>
    <recommendedName>
        <fullName evidence="5">Protein-glutamate methylesterase/protein-glutamine glutaminase</fullName>
        <ecNumber evidence="5">3.1.1.61</ecNumber>
        <ecNumber evidence="5">3.5.1.44</ecNumber>
    </recommendedName>
</protein>
<evidence type="ECO:0000256" key="2">
    <source>
        <dbReference type="ARBA" id="ARBA00022500"/>
    </source>
</evidence>
<organism evidence="11 12">
    <name type="scientific">Botrimarina mediterranea</name>
    <dbReference type="NCBI Taxonomy" id="2528022"/>
    <lineage>
        <taxon>Bacteria</taxon>
        <taxon>Pseudomonadati</taxon>
        <taxon>Planctomycetota</taxon>
        <taxon>Planctomycetia</taxon>
        <taxon>Pirellulales</taxon>
        <taxon>Lacipirellulaceae</taxon>
        <taxon>Botrimarina</taxon>
    </lineage>
</organism>
<feature type="active site" evidence="5 6">
    <location>
        <position position="290"/>
    </location>
</feature>
<dbReference type="HAMAP" id="MF_00099">
    <property type="entry name" value="CheB_chemtxs"/>
    <property type="match status" value="1"/>
</dbReference>
<feature type="domain" description="CheB-type methylesterase" evidence="10">
    <location>
        <begin position="149"/>
        <end position="348"/>
    </location>
</feature>
<proteinExistence type="inferred from homology"/>
<comment type="function">
    <text evidence="5">Involved in chemotaxis. Part of a chemotaxis signal transduction system that modulates chemotaxis in response to various stimuli. Catalyzes the demethylation of specific methylglutamate residues introduced into the chemoreceptors (methyl-accepting chemotaxis proteins or MCP) by CheR. Also mediates the irreversible deamidation of specific glutamine residues to glutamic acid.</text>
</comment>
<dbReference type="PROSITE" id="PS50110">
    <property type="entry name" value="RESPONSE_REGULATORY"/>
    <property type="match status" value="1"/>
</dbReference>
<feature type="modified residue" description="4-aspartylphosphate" evidence="5 7">
    <location>
        <position position="57"/>
    </location>
</feature>
<dbReference type="GO" id="GO:0000156">
    <property type="term" value="F:phosphorelay response regulator activity"/>
    <property type="evidence" value="ECO:0007669"/>
    <property type="project" value="InterPro"/>
</dbReference>
<keyword evidence="5 7" id="KW-0597">Phosphoprotein</keyword>
<keyword evidence="3 5" id="KW-0378">Hydrolase</keyword>
<comment type="subcellular location">
    <subcellularLocation>
        <location evidence="5">Cytoplasm</location>
    </subcellularLocation>
</comment>
<dbReference type="InterPro" id="IPR001789">
    <property type="entry name" value="Sig_transdc_resp-reg_receiver"/>
</dbReference>
<sequence length="355" mass="37771">MPQKTRVLICDDSALMRQVLTKLLGEDPELEVVGAASDPEKAWQMIQRLAPDVMTLDVEMPKMDGVTFLEKLMAHRPMPVVMVSSLTERGADVTMRALEAGAVDFVSKPAMDVAARTAVLGREIREKVKAAATARIRGRRPARPSAPRPRPSGLGFSATHKVIAIGASTGGTEALMEVLTDMPADSPGIVIVQHMPVGFTASFAERLNGACAINVREARNGDRVQQGRALLAPGDQHMKLQRSGATMSVTLHSTPPVNRFRPSVDVLFHSVAQQMGNNAVGVILTGMGRDGASGLVAMRNAGAHTIAQDEATCVVYGMPRAAFEAGGAERVLPLDKISRGILHALPGSRPTALTR</sequence>
<dbReference type="KEGG" id="bmei:Spa11_29060"/>
<dbReference type="CDD" id="cd17541">
    <property type="entry name" value="REC_CheB-like"/>
    <property type="match status" value="1"/>
</dbReference>
<evidence type="ECO:0000256" key="8">
    <source>
        <dbReference type="SAM" id="MobiDB-lite"/>
    </source>
</evidence>
<dbReference type="GO" id="GO:0005737">
    <property type="term" value="C:cytoplasm"/>
    <property type="evidence" value="ECO:0007669"/>
    <property type="project" value="UniProtKB-SubCell"/>
</dbReference>
<evidence type="ECO:0000313" key="11">
    <source>
        <dbReference type="EMBL" id="QDV74698.1"/>
    </source>
</evidence>
<dbReference type="Proteomes" id="UP000316426">
    <property type="component" value="Chromosome"/>
</dbReference>
<keyword evidence="2 5" id="KW-0145">Chemotaxis</keyword>
<comment type="domain">
    <text evidence="5">Contains a C-terminal catalytic domain, and an N-terminal region which modulates catalytic activity.</text>
</comment>
<comment type="similarity">
    <text evidence="5">Belongs to the CheB family.</text>
</comment>
<dbReference type="GO" id="GO:0050568">
    <property type="term" value="F:protein-glutamine glutaminase activity"/>
    <property type="evidence" value="ECO:0007669"/>
    <property type="project" value="UniProtKB-UniRule"/>
</dbReference>
<evidence type="ECO:0000256" key="3">
    <source>
        <dbReference type="ARBA" id="ARBA00022801"/>
    </source>
</evidence>